<keyword evidence="3" id="KW-0614">Plasmid</keyword>
<protein>
    <submittedName>
        <fullName evidence="3">CoA transferase</fullName>
    </submittedName>
</protein>
<reference evidence="3 4" key="1">
    <citation type="submission" date="2018-09" db="EMBL/GenBank/DDBJ databases">
        <title>Whole genome based analysis of evolution and adaptive divergence in Indian and Brazilian strains of Azospirillum brasilense.</title>
        <authorList>
            <person name="Singh C."/>
            <person name="Tripathi A.K."/>
        </authorList>
    </citation>
    <scope>NUCLEOTIDE SEQUENCE [LARGE SCALE GENOMIC DNA]</scope>
    <source>
        <strain evidence="3 4">MTCC4035</strain>
        <plasmid evidence="3 4">p5</plasmid>
    </source>
</reference>
<dbReference type="KEGG" id="aare:D3093_32885"/>
<feature type="region of interest" description="Disordered" evidence="2">
    <location>
        <begin position="56"/>
        <end position="81"/>
    </location>
</feature>
<evidence type="ECO:0000256" key="1">
    <source>
        <dbReference type="ARBA" id="ARBA00022679"/>
    </source>
</evidence>
<dbReference type="AlphaFoldDB" id="A0A4D8PPW5"/>
<dbReference type="Pfam" id="PF02515">
    <property type="entry name" value="CoA_transf_3"/>
    <property type="match status" value="1"/>
</dbReference>
<dbReference type="InterPro" id="IPR023606">
    <property type="entry name" value="CoA-Trfase_III_dom_1_sf"/>
</dbReference>
<dbReference type="SUPFAM" id="SSF89796">
    <property type="entry name" value="CoA-transferase family III (CaiB/BaiF)"/>
    <property type="match status" value="1"/>
</dbReference>
<keyword evidence="1 3" id="KW-0808">Transferase</keyword>
<name>A0A4D8PPW5_9PROT</name>
<dbReference type="Gene3D" id="3.40.50.10540">
    <property type="entry name" value="Crotonobetainyl-coa:carnitine coa-transferase, domain 1"/>
    <property type="match status" value="1"/>
</dbReference>
<organism evidence="3 4">
    <name type="scientific">Azospirillum argentinense</name>
    <dbReference type="NCBI Taxonomy" id="2970906"/>
    <lineage>
        <taxon>Bacteria</taxon>
        <taxon>Pseudomonadati</taxon>
        <taxon>Pseudomonadota</taxon>
        <taxon>Alphaproteobacteria</taxon>
        <taxon>Rhodospirillales</taxon>
        <taxon>Azospirillaceae</taxon>
        <taxon>Azospirillum</taxon>
    </lineage>
</organism>
<accession>A0A4D8PPW5</accession>
<gene>
    <name evidence="3" type="ORF">D3093_32885</name>
</gene>
<dbReference type="PANTHER" id="PTHR48207:SF3">
    <property type="entry name" value="SUCCINATE--HYDROXYMETHYLGLUTARATE COA-TRANSFERASE"/>
    <property type="match status" value="1"/>
</dbReference>
<geneLocation type="plasmid" evidence="3 4">
    <name>p5</name>
</geneLocation>
<sequence>MTLPESPHDEAGNRAAGPMSLAGLRVLDLSRVLAGPWASQILGDLGADIIKIEHPEKGDDTRSWGPPNLRPAPGDRTDDPPSAYYLSCNRNKRSLAIDIAKPEGAALVRRLARSCDVVLENFKVGGLSRYGLDYESLKRENPALVYCSITGFGQTGPYAPRGGYDFLIQGMSGLMSVTGQPEGTPGSEPLKVGVPVSDLFTGLYAAIAVLAALRHRDCTGEGQHIDCALLDTQIAVLANQGMNWLVGGQVPKRLGNGHPNVVPYRCFATADGHIIVAVGNDGQFRSLCRLLNREDLLADERFASNPGRQAHRAELEATLAESMARWPSADLIEALSGGGVPAGPINRIDQVFDDPQVVARGLVHRLETPGGTPVPIVGFPARLSRTPACYRRVPPRLGEQTDEVLSDLLDLTENELEELRADGVIGTAGRS</sequence>
<dbReference type="Proteomes" id="UP000298595">
    <property type="component" value="Plasmid p5"/>
</dbReference>
<evidence type="ECO:0000313" key="3">
    <source>
        <dbReference type="EMBL" id="QCO00063.1"/>
    </source>
</evidence>
<dbReference type="Gene3D" id="3.30.1540.10">
    <property type="entry name" value="formyl-coa transferase, domain 3"/>
    <property type="match status" value="1"/>
</dbReference>
<evidence type="ECO:0000313" key="4">
    <source>
        <dbReference type="Proteomes" id="UP000298595"/>
    </source>
</evidence>
<dbReference type="GO" id="GO:0008410">
    <property type="term" value="F:CoA-transferase activity"/>
    <property type="evidence" value="ECO:0007669"/>
    <property type="project" value="TreeGrafter"/>
</dbReference>
<dbReference type="InterPro" id="IPR003673">
    <property type="entry name" value="CoA-Trfase_fam_III"/>
</dbReference>
<dbReference type="RefSeq" id="WP_137118778.1">
    <property type="nucleotide sequence ID" value="NZ_CP032326.1"/>
</dbReference>
<proteinExistence type="predicted"/>
<dbReference type="EMBL" id="CP032326">
    <property type="protein sequence ID" value="QCO00063.1"/>
    <property type="molecule type" value="Genomic_DNA"/>
</dbReference>
<dbReference type="InterPro" id="IPR050483">
    <property type="entry name" value="CoA-transferase_III_domain"/>
</dbReference>
<dbReference type="InterPro" id="IPR044855">
    <property type="entry name" value="CoA-Trfase_III_dom3_sf"/>
</dbReference>
<dbReference type="PANTHER" id="PTHR48207">
    <property type="entry name" value="SUCCINATE--HYDROXYMETHYLGLUTARATE COA-TRANSFERASE"/>
    <property type="match status" value="1"/>
</dbReference>
<evidence type="ECO:0000256" key="2">
    <source>
        <dbReference type="SAM" id="MobiDB-lite"/>
    </source>
</evidence>